<feature type="compositionally biased region" description="Polar residues" evidence="1">
    <location>
        <begin position="1"/>
        <end position="16"/>
    </location>
</feature>
<evidence type="ECO:0008006" key="4">
    <source>
        <dbReference type="Google" id="ProtNLM"/>
    </source>
</evidence>
<feature type="region of interest" description="Disordered" evidence="1">
    <location>
        <begin position="1"/>
        <end position="25"/>
    </location>
</feature>
<evidence type="ECO:0000313" key="2">
    <source>
        <dbReference type="EMBL" id="SYX82505.1"/>
    </source>
</evidence>
<protein>
    <recommendedName>
        <fullName evidence="4">YfhD family protein</fullName>
    </recommendedName>
</protein>
<evidence type="ECO:0000256" key="1">
    <source>
        <dbReference type="SAM" id="MobiDB-lite"/>
    </source>
</evidence>
<dbReference type="AlphaFoldDB" id="A0A383R601"/>
<dbReference type="Proteomes" id="UP000304148">
    <property type="component" value="Chromosome"/>
</dbReference>
<sequence length="65" mass="7394">MNNFQDTHNRPSSAYSEQADADVNQQVVPADGKFEDVEFSYEEADRDDLKALERANQADERAEQS</sequence>
<accession>A0A383R601</accession>
<feature type="region of interest" description="Disordered" evidence="1">
    <location>
        <begin position="41"/>
        <end position="65"/>
    </location>
</feature>
<proteinExistence type="predicted"/>
<feature type="compositionally biased region" description="Basic and acidic residues" evidence="1">
    <location>
        <begin position="47"/>
        <end position="65"/>
    </location>
</feature>
<dbReference type="InterPro" id="IPR025435">
    <property type="entry name" value="YfhD-like"/>
</dbReference>
<name>A0A383R601_PAEAL</name>
<evidence type="ECO:0000313" key="3">
    <source>
        <dbReference type="Proteomes" id="UP000304148"/>
    </source>
</evidence>
<dbReference type="Pfam" id="PF14151">
    <property type="entry name" value="YfhD"/>
    <property type="match status" value="1"/>
</dbReference>
<reference evidence="3" key="1">
    <citation type="submission" date="2018-08" db="EMBL/GenBank/DDBJ databases">
        <authorList>
            <person name="Chevrot R."/>
        </authorList>
    </citation>
    <scope>NUCLEOTIDE SEQUENCE [LARGE SCALE GENOMIC DNA]</scope>
</reference>
<organism evidence="2 3">
    <name type="scientific">Paenibacillus alvei</name>
    <name type="common">Bacillus alvei</name>
    <dbReference type="NCBI Taxonomy" id="44250"/>
    <lineage>
        <taxon>Bacteria</taxon>
        <taxon>Bacillati</taxon>
        <taxon>Bacillota</taxon>
        <taxon>Bacilli</taxon>
        <taxon>Bacillales</taxon>
        <taxon>Paenibacillaceae</taxon>
        <taxon>Paenibacillus</taxon>
    </lineage>
</organism>
<dbReference type="RefSeq" id="WP_138184851.1">
    <property type="nucleotide sequence ID" value="NZ_LS992241.1"/>
</dbReference>
<gene>
    <name evidence="2" type="ORF">PBLR_10927</name>
</gene>
<dbReference type="EMBL" id="LS992241">
    <property type="protein sequence ID" value="SYX82505.1"/>
    <property type="molecule type" value="Genomic_DNA"/>
</dbReference>